<dbReference type="OrthoDB" id="2965336at2"/>
<keyword evidence="4" id="KW-1185">Reference proteome</keyword>
<keyword evidence="2" id="KW-0812">Transmembrane</keyword>
<evidence type="ECO:0008006" key="5">
    <source>
        <dbReference type="Google" id="ProtNLM"/>
    </source>
</evidence>
<gene>
    <name evidence="3" type="ORF">E6W99_00520</name>
</gene>
<evidence type="ECO:0000313" key="3">
    <source>
        <dbReference type="EMBL" id="THF82883.1"/>
    </source>
</evidence>
<comment type="caution">
    <text evidence="3">The sequence shown here is derived from an EMBL/GenBank/DDBJ whole genome shotgun (WGS) entry which is preliminary data.</text>
</comment>
<keyword evidence="2" id="KW-0472">Membrane</keyword>
<feature type="region of interest" description="Disordered" evidence="1">
    <location>
        <begin position="78"/>
        <end position="120"/>
    </location>
</feature>
<organism evidence="3 4">
    <name type="scientific">Metabacillus sediminilitoris</name>
    <dbReference type="NCBI Taxonomy" id="2567941"/>
    <lineage>
        <taxon>Bacteria</taxon>
        <taxon>Bacillati</taxon>
        <taxon>Bacillota</taxon>
        <taxon>Bacilli</taxon>
        <taxon>Bacillales</taxon>
        <taxon>Bacillaceae</taxon>
        <taxon>Metabacillus</taxon>
    </lineage>
</organism>
<keyword evidence="2" id="KW-1133">Transmembrane helix</keyword>
<dbReference type="RefSeq" id="WP_136351124.1">
    <property type="nucleotide sequence ID" value="NZ_CP046266.1"/>
</dbReference>
<dbReference type="EMBL" id="SSNT01000001">
    <property type="protein sequence ID" value="THF82883.1"/>
    <property type="molecule type" value="Genomic_DNA"/>
</dbReference>
<name>A0A4V3WG47_9BACI</name>
<evidence type="ECO:0000313" key="4">
    <source>
        <dbReference type="Proteomes" id="UP000310334"/>
    </source>
</evidence>
<sequence length="388" mass="44748">MKKQEWNEEQLEQLFQQLPPIKDKRTAEDLYKRIQQTQQGKNRPWIKPAIASVAALLLFAMISPHFYQKFTSSEESTMDMASSSEKIEHESSNETKMEESKFAQESSIEQQAFDDSVNEQETFVTSSNKAEETVTVGFTDSQAQNILPISLKADKRQEKLAQLEKVNPNDYSEQLGPITYELMNTDFIHAENPEEIAISYKGEPNFQSTANEELYQNAIIETLRWYDYKSAKLFSDEKEGIYFSQTGLKKELVVRKESKKAYFLYQYDEQTRKLLVPSPTHYDSIDLAIKAMKQGMEERKLKPTIRNNISIIKTKNSGKQLVVEFDKTANFQNNEQTIIMLESILLTAKEFGYQTVRFNGMNLDKVGIMDVTKPIEVPFSPNPIDDEN</sequence>
<feature type="compositionally biased region" description="Basic and acidic residues" evidence="1">
    <location>
        <begin position="85"/>
        <end position="102"/>
    </location>
</feature>
<dbReference type="Proteomes" id="UP000310334">
    <property type="component" value="Unassembled WGS sequence"/>
</dbReference>
<feature type="transmembrane region" description="Helical" evidence="2">
    <location>
        <begin position="49"/>
        <end position="67"/>
    </location>
</feature>
<dbReference type="AlphaFoldDB" id="A0A4V3WG47"/>
<proteinExistence type="predicted"/>
<protein>
    <recommendedName>
        <fullName evidence="5">Negative regulator of sigma-X activity</fullName>
    </recommendedName>
</protein>
<reference evidence="3 4" key="1">
    <citation type="submission" date="2019-04" db="EMBL/GenBank/DDBJ databases">
        <title>Bacillus sediminilitoris sp. nov., isolated from a tidal flat sediment on the East China Sea.</title>
        <authorList>
            <person name="Wei Y."/>
            <person name="Mao H."/>
            <person name="Fang J."/>
        </authorList>
    </citation>
    <scope>NUCLEOTIDE SEQUENCE [LARGE SCALE GENOMIC DNA]</scope>
    <source>
        <strain evidence="3 4">DSL-17</strain>
    </source>
</reference>
<evidence type="ECO:0000256" key="2">
    <source>
        <dbReference type="SAM" id="Phobius"/>
    </source>
</evidence>
<accession>A0A4V3WG47</accession>
<evidence type="ECO:0000256" key="1">
    <source>
        <dbReference type="SAM" id="MobiDB-lite"/>
    </source>
</evidence>